<evidence type="ECO:0000313" key="3">
    <source>
        <dbReference type="Proteomes" id="UP000193623"/>
    </source>
</evidence>
<accession>A0A1Y5SE86</accession>
<dbReference type="AlphaFoldDB" id="A0A1Y5SE86"/>
<dbReference type="Gene3D" id="3.40.980.20">
    <property type="entry name" value="Four-carbon acid sugar kinase, nucleotide binding domain"/>
    <property type="match status" value="1"/>
</dbReference>
<dbReference type="InterPro" id="IPR031475">
    <property type="entry name" value="NBD_C"/>
</dbReference>
<feature type="domain" description="Four-carbon acid sugar kinase nucleotide binding" evidence="1">
    <location>
        <begin position="4"/>
        <end position="90"/>
    </location>
</feature>
<dbReference type="EMBL" id="FWFT01000003">
    <property type="protein sequence ID" value="SLN38347.1"/>
    <property type="molecule type" value="Genomic_DNA"/>
</dbReference>
<dbReference type="InterPro" id="IPR042213">
    <property type="entry name" value="NBD_C_sf"/>
</dbReference>
<keyword evidence="3" id="KW-1185">Reference proteome</keyword>
<sequence length="101" mass="10101">MVRAAQDAFGSQAAADAIEGLFATLSATLAARGVRRFVVAGGETSGAVVKGLQAVVLNIGPRAAAGVPLVQTRGLALALKSGTFGGPAFFRETLKKTETAG</sequence>
<gene>
    <name evidence="2" type="ORF">PSJ8397_01883</name>
</gene>
<dbReference type="SUPFAM" id="SSF142764">
    <property type="entry name" value="YgbK-like"/>
    <property type="match status" value="1"/>
</dbReference>
<dbReference type="Proteomes" id="UP000193623">
    <property type="component" value="Unassembled WGS sequence"/>
</dbReference>
<name>A0A1Y5SE86_9RHOB</name>
<reference evidence="2 3" key="1">
    <citation type="submission" date="2017-03" db="EMBL/GenBank/DDBJ databases">
        <authorList>
            <person name="Afonso C.L."/>
            <person name="Miller P.J."/>
            <person name="Scott M.A."/>
            <person name="Spackman E."/>
            <person name="Goraichik I."/>
            <person name="Dimitrov K.M."/>
            <person name="Suarez D.L."/>
            <person name="Swayne D.E."/>
        </authorList>
    </citation>
    <scope>NUCLEOTIDE SEQUENCE [LARGE SCALE GENOMIC DNA]</scope>
    <source>
        <strain evidence="2 3">CECT 8397</strain>
    </source>
</reference>
<protein>
    <recommendedName>
        <fullName evidence="1">Four-carbon acid sugar kinase nucleotide binding domain-containing protein</fullName>
    </recommendedName>
</protein>
<evidence type="ECO:0000313" key="2">
    <source>
        <dbReference type="EMBL" id="SLN38347.1"/>
    </source>
</evidence>
<proteinExistence type="predicted"/>
<evidence type="ECO:0000259" key="1">
    <source>
        <dbReference type="Pfam" id="PF17042"/>
    </source>
</evidence>
<dbReference type="Pfam" id="PF17042">
    <property type="entry name" value="NBD_C"/>
    <property type="match status" value="1"/>
</dbReference>
<organism evidence="2 3">
    <name type="scientific">Pseudooctadecabacter jejudonensis</name>
    <dbReference type="NCBI Taxonomy" id="1391910"/>
    <lineage>
        <taxon>Bacteria</taxon>
        <taxon>Pseudomonadati</taxon>
        <taxon>Pseudomonadota</taxon>
        <taxon>Alphaproteobacteria</taxon>
        <taxon>Rhodobacterales</taxon>
        <taxon>Paracoccaceae</taxon>
        <taxon>Pseudooctadecabacter</taxon>
    </lineage>
</organism>